<dbReference type="InterPro" id="IPR008902">
    <property type="entry name" value="Rhamnosid_concanavalin"/>
</dbReference>
<dbReference type="eggNOG" id="COG3408">
    <property type="taxonomic scope" value="Bacteria"/>
</dbReference>
<dbReference type="EC" id="3.2.1.40" evidence="2"/>
<evidence type="ECO:0000256" key="2">
    <source>
        <dbReference type="ARBA" id="ARBA00012652"/>
    </source>
</evidence>
<reference evidence="8 9" key="1">
    <citation type="journal article" date="2009" name="J. Bacteriol.">
        <title>Complete genome sequence of Robiginitalea biformata HTCC2501.</title>
        <authorList>
            <person name="Oh H.M."/>
            <person name="Giovannoni S.J."/>
            <person name="Lee K."/>
            <person name="Ferriera S."/>
            <person name="Johnson J."/>
            <person name="Cho J.C."/>
        </authorList>
    </citation>
    <scope>NUCLEOTIDE SEQUENCE [LARGE SCALE GENOMIC DNA]</scope>
    <source>
        <strain evidence="9">ATCC BAA-864 / HTCC2501 / KCTC 12146</strain>
    </source>
</reference>
<dbReference type="HOGENOM" id="CLU_002926_1_1_10"/>
<dbReference type="GO" id="GO:0030596">
    <property type="term" value="F:alpha-L-rhamnosidase activity"/>
    <property type="evidence" value="ECO:0007669"/>
    <property type="project" value="UniProtKB-EC"/>
</dbReference>
<evidence type="ECO:0000259" key="6">
    <source>
        <dbReference type="Pfam" id="PF17389"/>
    </source>
</evidence>
<dbReference type="AlphaFoldDB" id="A4CNW8"/>
<evidence type="ECO:0000259" key="4">
    <source>
        <dbReference type="Pfam" id="PF05592"/>
    </source>
</evidence>
<dbReference type="Gene3D" id="2.60.120.260">
    <property type="entry name" value="Galactose-binding domain-like"/>
    <property type="match status" value="2"/>
</dbReference>
<accession>A4CNW8</accession>
<keyword evidence="3" id="KW-0378">Hydrolase</keyword>
<proteinExistence type="predicted"/>
<sequence>MLGNAQISVEKTWVENRVNPSGITDESPRLSWAMASDKRGASQAAYQVRVGLVARKGDSPDWGFYDSGKVESGQSVHVAYVGPELQSGQQYAWQVRVWDQDGRRGRWSPTGYWQMGLLRPETEFRAEWIGPGFAEDTINRPSPYLRKEFTLDKPVRKATAYITAHGMYEARINGKRVGDAYLTPGWTSYDTRLQYQQYDVTDLLQKGKNAAGAILGNGWYRDYLAWGDRRDHYGDDVALLMQVDITYADGTTGSILTDGTWVSSTGPIRNSEIYDGETYDSTEELDGWDQAGYADASWEPVRVGDYAKDNLIATENEPVRKHETFRPAEILTTPEGDVVVDFGQNLVGWVQLRLGGSAGQEVILQHAEVLTKEGNFYTDNLRDADQKATYILDGSPEQVLEPHFTFYGFRYVRVEGFTPTPDNLTAIALYSDMDQTGQFSTSNELLNQLQHNIQWGQRGNFLDVPTDCPQRDERLGWTGDAQAFFRTAAYNFNVNPFFSKWLKDVAADQLDNGSVPFVVPNVLGENSAGSAGWGDVATIIPWESYLLYGDRELLATQYPSMKQWVEYIRSQSTENLWNKGFHFGDWLFYSPDDDRDGRAAITDKYLISQAFYAYSTQLLLKAARVLGNQEDIREYEALLDDVIRAFRREYLTPSGRMVSGTQTAYVLALQFDLLPEDLRKQAADRLVENIQSYGYHLTTGFLGTPYLAHVLSRFGHTDIAYRLLMQKSYPSWLYPVTQGATTIWERWDGIKPDGTFQTPSMNSYNHYAYGAIGDWMYQQIGGIQALAEGPGYKKFRIAVSPGAGLTRAEANLDTYYGTIRSAWAFEGDTFSHQVLVPVNTTAEIVLPYGAYDAIREGGRHLDRADGLRRLDDRDGKVRLVLAPGTYSFSVAVERSAQEAGGFAGTYRFTSGFSYEIEVESLEGGNLRMVTSENSAVYRPDPTDPLLYIDTDEPSNTVRFVANEAGEIEGLQFNYGSQRFEAQKL</sequence>
<dbReference type="Pfam" id="PF05592">
    <property type="entry name" value="Bac_rhamnosid"/>
    <property type="match status" value="1"/>
</dbReference>
<dbReference type="Pfam" id="PF25788">
    <property type="entry name" value="Ig_Rha78A_N"/>
    <property type="match status" value="1"/>
</dbReference>
<evidence type="ECO:0000313" key="8">
    <source>
        <dbReference type="EMBL" id="EAR14585.1"/>
    </source>
</evidence>
<dbReference type="InterPro" id="IPR035398">
    <property type="entry name" value="Bac_rhamnosid_C"/>
</dbReference>
<organism evidence="8 9">
    <name type="scientific">Robiginitalea biformata (strain ATCC BAA-864 / DSM 15991 / KCTC 12146 / HTCC2501)</name>
    <dbReference type="NCBI Taxonomy" id="313596"/>
    <lineage>
        <taxon>Bacteria</taxon>
        <taxon>Pseudomonadati</taxon>
        <taxon>Bacteroidota</taxon>
        <taxon>Flavobacteriia</taxon>
        <taxon>Flavobacteriales</taxon>
        <taxon>Flavobacteriaceae</taxon>
        <taxon>Robiginitalea</taxon>
    </lineage>
</organism>
<dbReference type="Pfam" id="PF17390">
    <property type="entry name" value="Bac_rhamnosid_C"/>
    <property type="match status" value="1"/>
</dbReference>
<dbReference type="InterPro" id="IPR035396">
    <property type="entry name" value="Bac_rhamnosid6H"/>
</dbReference>
<protein>
    <recommendedName>
        <fullName evidence="2">alpha-L-rhamnosidase</fullName>
        <ecNumber evidence="2">3.2.1.40</ecNumber>
    </recommendedName>
</protein>
<feature type="domain" description="Alpha-L-rhamnosidase six-hairpin glycosidase" evidence="6">
    <location>
        <begin position="434"/>
        <end position="780"/>
    </location>
</feature>
<comment type="catalytic activity">
    <reaction evidence="1">
        <text>Hydrolysis of terminal non-reducing alpha-L-rhamnose residues in alpha-L-rhamnosides.</text>
        <dbReference type="EC" id="3.2.1.40"/>
    </reaction>
</comment>
<name>A4CNW8_ROBBH</name>
<dbReference type="Gene3D" id="2.60.420.10">
    <property type="entry name" value="Maltose phosphorylase, domain 3"/>
    <property type="match status" value="1"/>
</dbReference>
<dbReference type="Pfam" id="PF08531">
    <property type="entry name" value="Bac_rhamnosid_N"/>
    <property type="match status" value="1"/>
</dbReference>
<feature type="domain" description="Alpha-L-rhamnosidase C-terminal" evidence="7">
    <location>
        <begin position="782"/>
        <end position="857"/>
    </location>
</feature>
<dbReference type="CAZy" id="GH78">
    <property type="family name" value="Glycoside Hydrolase Family 78"/>
</dbReference>
<dbReference type="InterPro" id="IPR012341">
    <property type="entry name" value="6hp_glycosidase-like_sf"/>
</dbReference>
<evidence type="ECO:0000313" key="9">
    <source>
        <dbReference type="Proteomes" id="UP000009049"/>
    </source>
</evidence>
<dbReference type="KEGG" id="rbi:RB2501_00876"/>
<dbReference type="PIRSF" id="PIRSF010631">
    <property type="entry name" value="A-rhamnsds"/>
    <property type="match status" value="1"/>
</dbReference>
<dbReference type="InterPro" id="IPR016007">
    <property type="entry name" value="Alpha_rhamnosid"/>
</dbReference>
<gene>
    <name evidence="8" type="ordered locus">RB2501_00876</name>
</gene>
<dbReference type="PANTHER" id="PTHR33307:SF6">
    <property type="entry name" value="ALPHA-RHAMNOSIDASE (EUROFUNG)-RELATED"/>
    <property type="match status" value="1"/>
</dbReference>
<feature type="domain" description="Alpha-L-rhamnosidase concanavalin-like" evidence="4">
    <location>
        <begin position="332"/>
        <end position="429"/>
    </location>
</feature>
<dbReference type="Gene3D" id="2.60.40.10">
    <property type="entry name" value="Immunoglobulins"/>
    <property type="match status" value="1"/>
</dbReference>
<dbReference type="InterPro" id="IPR013737">
    <property type="entry name" value="Bac_rhamnosid_N"/>
</dbReference>
<dbReference type="GO" id="GO:0005975">
    <property type="term" value="P:carbohydrate metabolic process"/>
    <property type="evidence" value="ECO:0007669"/>
    <property type="project" value="InterPro"/>
</dbReference>
<dbReference type="SUPFAM" id="SSF48208">
    <property type="entry name" value="Six-hairpin glycosidases"/>
    <property type="match status" value="1"/>
</dbReference>
<evidence type="ECO:0000259" key="7">
    <source>
        <dbReference type="Pfam" id="PF17390"/>
    </source>
</evidence>
<evidence type="ECO:0000256" key="3">
    <source>
        <dbReference type="ARBA" id="ARBA00022801"/>
    </source>
</evidence>
<dbReference type="Gene3D" id="1.50.10.10">
    <property type="match status" value="1"/>
</dbReference>
<dbReference type="EMBL" id="CP001712">
    <property type="protein sequence ID" value="EAR14585.1"/>
    <property type="molecule type" value="Genomic_DNA"/>
</dbReference>
<dbReference type="STRING" id="313596.RB2501_00876"/>
<evidence type="ECO:0000256" key="1">
    <source>
        <dbReference type="ARBA" id="ARBA00001445"/>
    </source>
</evidence>
<dbReference type="InterPro" id="IPR013783">
    <property type="entry name" value="Ig-like_fold"/>
</dbReference>
<dbReference type="Pfam" id="PF17389">
    <property type="entry name" value="Bac_rhamnosid6H"/>
    <property type="match status" value="1"/>
</dbReference>
<feature type="domain" description="Bacterial alpha-L-rhamnosidase N-terminal" evidence="5">
    <location>
        <begin position="153"/>
        <end position="323"/>
    </location>
</feature>
<evidence type="ECO:0000259" key="5">
    <source>
        <dbReference type="Pfam" id="PF08531"/>
    </source>
</evidence>
<dbReference type="Proteomes" id="UP000009049">
    <property type="component" value="Chromosome"/>
</dbReference>
<keyword evidence="9" id="KW-1185">Reference proteome</keyword>
<dbReference type="PANTHER" id="PTHR33307">
    <property type="entry name" value="ALPHA-RHAMNOSIDASE (EUROFUNG)"/>
    <property type="match status" value="1"/>
</dbReference>
<dbReference type="InterPro" id="IPR008928">
    <property type="entry name" value="6-hairpin_glycosidase_sf"/>
</dbReference>